<proteinExistence type="predicted"/>
<dbReference type="EMBL" id="MU006091">
    <property type="protein sequence ID" value="KAF2841719.1"/>
    <property type="molecule type" value="Genomic_DNA"/>
</dbReference>
<gene>
    <name evidence="1" type="ORF">M501DRAFT_1000998</name>
</gene>
<name>A0A9P4SG15_9PEZI</name>
<dbReference type="Proteomes" id="UP000799429">
    <property type="component" value="Unassembled WGS sequence"/>
</dbReference>
<evidence type="ECO:0000313" key="1">
    <source>
        <dbReference type="EMBL" id="KAF2841719.1"/>
    </source>
</evidence>
<keyword evidence="2" id="KW-1185">Reference proteome</keyword>
<reference evidence="1" key="1">
    <citation type="journal article" date="2020" name="Stud. Mycol.">
        <title>101 Dothideomycetes genomes: a test case for predicting lifestyles and emergence of pathogens.</title>
        <authorList>
            <person name="Haridas S."/>
            <person name="Albert R."/>
            <person name="Binder M."/>
            <person name="Bloem J."/>
            <person name="Labutti K."/>
            <person name="Salamov A."/>
            <person name="Andreopoulos B."/>
            <person name="Baker S."/>
            <person name="Barry K."/>
            <person name="Bills G."/>
            <person name="Bluhm B."/>
            <person name="Cannon C."/>
            <person name="Castanera R."/>
            <person name="Culley D."/>
            <person name="Daum C."/>
            <person name="Ezra D."/>
            <person name="Gonzalez J."/>
            <person name="Henrissat B."/>
            <person name="Kuo A."/>
            <person name="Liang C."/>
            <person name="Lipzen A."/>
            <person name="Lutzoni F."/>
            <person name="Magnuson J."/>
            <person name="Mondo S."/>
            <person name="Nolan M."/>
            <person name="Ohm R."/>
            <person name="Pangilinan J."/>
            <person name="Park H.-J."/>
            <person name="Ramirez L."/>
            <person name="Alfaro M."/>
            <person name="Sun H."/>
            <person name="Tritt A."/>
            <person name="Yoshinaga Y."/>
            <person name="Zwiers L.-H."/>
            <person name="Turgeon B."/>
            <person name="Goodwin S."/>
            <person name="Spatafora J."/>
            <person name="Crous P."/>
            <person name="Grigoriev I."/>
        </authorList>
    </citation>
    <scope>NUCLEOTIDE SEQUENCE</scope>
    <source>
        <strain evidence="1">CBS 101060</strain>
    </source>
</reference>
<organism evidence="1 2">
    <name type="scientific">Patellaria atrata CBS 101060</name>
    <dbReference type="NCBI Taxonomy" id="1346257"/>
    <lineage>
        <taxon>Eukaryota</taxon>
        <taxon>Fungi</taxon>
        <taxon>Dikarya</taxon>
        <taxon>Ascomycota</taxon>
        <taxon>Pezizomycotina</taxon>
        <taxon>Dothideomycetes</taxon>
        <taxon>Dothideomycetes incertae sedis</taxon>
        <taxon>Patellariales</taxon>
        <taxon>Patellariaceae</taxon>
        <taxon>Patellaria</taxon>
    </lineage>
</organism>
<evidence type="ECO:0000313" key="2">
    <source>
        <dbReference type="Proteomes" id="UP000799429"/>
    </source>
</evidence>
<dbReference type="AlphaFoldDB" id="A0A9P4SG15"/>
<protein>
    <submittedName>
        <fullName evidence="1">Uncharacterized protein</fullName>
    </submittedName>
</protein>
<dbReference type="OrthoDB" id="5404564at2759"/>
<comment type="caution">
    <text evidence="1">The sequence shown here is derived from an EMBL/GenBank/DDBJ whole genome shotgun (WGS) entry which is preliminary data.</text>
</comment>
<accession>A0A9P4SG15</accession>
<sequence>MEMVESCRACRICIVRRRDVLSNESVRIITSIWVFSDDRTVRMQQKRKTPQAVRYYYVILTLTPLVADGIEAIPYASYFSPEKISIAIPTEIKFHDSHYDAKPLKVVKTNWINYVFSNERSANLFQAEIFGRSLLGSYKTEKTLRIHDGFSGVLAYQEQMCALENLRLWEDEGTSGVLAMIHFSAHFRNGYLAFYLNSSSTPVRVKDEGGKEVKIKGLSIPLTEQGKMQRRSSVTARRASEDRKRVICGARVEFATENEKMSFLAKVKEVQRTMIALPDL</sequence>